<feature type="compositionally biased region" description="Low complexity" evidence="1">
    <location>
        <begin position="1"/>
        <end position="16"/>
    </location>
</feature>
<gene>
    <name evidence="2" type="ORF">VPNG_08628</name>
</gene>
<feature type="region of interest" description="Disordered" evidence="1">
    <location>
        <begin position="1"/>
        <end position="40"/>
    </location>
</feature>
<feature type="compositionally biased region" description="Polar residues" evidence="1">
    <location>
        <begin position="227"/>
        <end position="242"/>
    </location>
</feature>
<dbReference type="EMBL" id="LKEB01000063">
    <property type="protein sequence ID" value="ROV97780.1"/>
    <property type="molecule type" value="Genomic_DNA"/>
</dbReference>
<sequence>MASTSPTATSTQSSRTVRNVDFEDDALDREWKPNGRRPQSTIARSFSLELQDIFRIEDSVADLDAKLDERKQNVQTQASELEALEQRIKEMEERLRRNGRNPAPRASIPQRQQTVVQQTALADQKYGGSRPGTAKASQQAVPGALPPTPTASEGEYDILTEDPYTSAFGPDYPRFRHPHLVPRMTTASGSGRGAGAGGVLQQLRSQHYQYPYQNSPATNMTYHLSTNQNSDATSVSSVQTIDPDNGSADFVIVPGPDGDGEQAH</sequence>
<keyword evidence="3" id="KW-1185">Reference proteome</keyword>
<reference evidence="2 3" key="1">
    <citation type="submission" date="2015-09" db="EMBL/GenBank/DDBJ databases">
        <title>Host preference determinants of Valsa canker pathogens revealed by comparative genomics.</title>
        <authorList>
            <person name="Yin Z."/>
            <person name="Huang L."/>
        </authorList>
    </citation>
    <scope>NUCLEOTIDE SEQUENCE [LARGE SCALE GENOMIC DNA]</scope>
    <source>
        <strain evidence="2 3">SXYLt</strain>
    </source>
</reference>
<dbReference type="Proteomes" id="UP000285146">
    <property type="component" value="Unassembled WGS sequence"/>
</dbReference>
<feature type="region of interest" description="Disordered" evidence="1">
    <location>
        <begin position="95"/>
        <end position="114"/>
    </location>
</feature>
<evidence type="ECO:0000313" key="3">
    <source>
        <dbReference type="Proteomes" id="UP000285146"/>
    </source>
</evidence>
<accession>A0A423W380</accession>
<evidence type="ECO:0000256" key="1">
    <source>
        <dbReference type="SAM" id="MobiDB-lite"/>
    </source>
</evidence>
<proteinExistence type="predicted"/>
<protein>
    <submittedName>
        <fullName evidence="2">Uncharacterized protein</fullName>
    </submittedName>
</protein>
<comment type="caution">
    <text evidence="2">The sequence shown here is derived from an EMBL/GenBank/DDBJ whole genome shotgun (WGS) entry which is preliminary data.</text>
</comment>
<dbReference type="OrthoDB" id="5408734at2759"/>
<organism evidence="2 3">
    <name type="scientific">Cytospora leucostoma</name>
    <dbReference type="NCBI Taxonomy" id="1230097"/>
    <lineage>
        <taxon>Eukaryota</taxon>
        <taxon>Fungi</taxon>
        <taxon>Dikarya</taxon>
        <taxon>Ascomycota</taxon>
        <taxon>Pezizomycotina</taxon>
        <taxon>Sordariomycetes</taxon>
        <taxon>Sordariomycetidae</taxon>
        <taxon>Diaporthales</taxon>
        <taxon>Cytosporaceae</taxon>
        <taxon>Cytospora</taxon>
    </lineage>
</organism>
<feature type="region of interest" description="Disordered" evidence="1">
    <location>
        <begin position="227"/>
        <end position="248"/>
    </location>
</feature>
<evidence type="ECO:0000313" key="2">
    <source>
        <dbReference type="EMBL" id="ROV97780.1"/>
    </source>
</evidence>
<dbReference type="InParanoid" id="A0A423W380"/>
<dbReference type="AlphaFoldDB" id="A0A423W380"/>
<name>A0A423W380_9PEZI</name>
<feature type="region of interest" description="Disordered" evidence="1">
    <location>
        <begin position="119"/>
        <end position="155"/>
    </location>
</feature>